<keyword evidence="6 7" id="KW-0067">ATP-binding</keyword>
<dbReference type="PROSITE" id="PS50011">
    <property type="entry name" value="PROTEIN_KINASE_DOM"/>
    <property type="match status" value="1"/>
</dbReference>
<evidence type="ECO:0000259" key="10">
    <source>
        <dbReference type="PROSITE" id="PS50011"/>
    </source>
</evidence>
<evidence type="ECO:0000256" key="5">
    <source>
        <dbReference type="ARBA" id="ARBA00022777"/>
    </source>
</evidence>
<dbReference type="SMART" id="SM00220">
    <property type="entry name" value="S_TKc"/>
    <property type="match status" value="1"/>
</dbReference>
<dbReference type="SUPFAM" id="SSF56112">
    <property type="entry name" value="Protein kinase-like (PK-like)"/>
    <property type="match status" value="1"/>
</dbReference>
<dbReference type="Pfam" id="PF00069">
    <property type="entry name" value="Pkinase"/>
    <property type="match status" value="1"/>
</dbReference>
<evidence type="ECO:0000256" key="3">
    <source>
        <dbReference type="ARBA" id="ARBA00022679"/>
    </source>
</evidence>
<feature type="transmembrane region" description="Helical" evidence="9">
    <location>
        <begin position="548"/>
        <end position="571"/>
    </location>
</feature>
<feature type="binding site" evidence="7">
    <location>
        <position position="41"/>
    </location>
    <ligand>
        <name>ATP</name>
        <dbReference type="ChEBI" id="CHEBI:30616"/>
    </ligand>
</feature>
<dbReference type="InterPro" id="IPR000719">
    <property type="entry name" value="Prot_kinase_dom"/>
</dbReference>
<dbReference type="PROSITE" id="PS00108">
    <property type="entry name" value="PROTEIN_KINASE_ST"/>
    <property type="match status" value="1"/>
</dbReference>
<feature type="compositionally biased region" description="Low complexity" evidence="8">
    <location>
        <begin position="616"/>
        <end position="636"/>
    </location>
</feature>
<evidence type="ECO:0000256" key="9">
    <source>
        <dbReference type="SAM" id="Phobius"/>
    </source>
</evidence>
<keyword evidence="4 7" id="KW-0547">Nucleotide-binding</keyword>
<evidence type="ECO:0000313" key="12">
    <source>
        <dbReference type="Proteomes" id="UP000638648"/>
    </source>
</evidence>
<evidence type="ECO:0000256" key="8">
    <source>
        <dbReference type="SAM" id="MobiDB-lite"/>
    </source>
</evidence>
<dbReference type="CDD" id="cd14014">
    <property type="entry name" value="STKc_PknB_like"/>
    <property type="match status" value="1"/>
</dbReference>
<keyword evidence="9" id="KW-0812">Transmembrane</keyword>
<dbReference type="RefSeq" id="WP_202896390.1">
    <property type="nucleotide sequence ID" value="NZ_BAABJL010000109.1"/>
</dbReference>
<feature type="compositionally biased region" description="Gly residues" evidence="8">
    <location>
        <begin position="531"/>
        <end position="542"/>
    </location>
</feature>
<dbReference type="InterPro" id="IPR017441">
    <property type="entry name" value="Protein_kinase_ATP_BS"/>
</dbReference>
<feature type="region of interest" description="Disordered" evidence="8">
    <location>
        <begin position="580"/>
        <end position="648"/>
    </location>
</feature>
<keyword evidence="12" id="KW-1185">Reference proteome</keyword>
<feature type="compositionally biased region" description="Low complexity" evidence="8">
    <location>
        <begin position="344"/>
        <end position="384"/>
    </location>
</feature>
<accession>A0A927MTN7</accession>
<dbReference type="Gene3D" id="3.30.200.20">
    <property type="entry name" value="Phosphorylase Kinase, domain 1"/>
    <property type="match status" value="1"/>
</dbReference>
<feature type="compositionally biased region" description="Low complexity" evidence="8">
    <location>
        <begin position="398"/>
        <end position="429"/>
    </location>
</feature>
<keyword evidence="5" id="KW-0418">Kinase</keyword>
<organism evidence="11 12">
    <name type="scientific">Actinopolymorpha pittospori</name>
    <dbReference type="NCBI Taxonomy" id="648752"/>
    <lineage>
        <taxon>Bacteria</taxon>
        <taxon>Bacillati</taxon>
        <taxon>Actinomycetota</taxon>
        <taxon>Actinomycetes</taxon>
        <taxon>Propionibacteriales</taxon>
        <taxon>Actinopolymorphaceae</taxon>
        <taxon>Actinopolymorpha</taxon>
    </lineage>
</organism>
<evidence type="ECO:0000256" key="7">
    <source>
        <dbReference type="PROSITE-ProRule" id="PRU10141"/>
    </source>
</evidence>
<name>A0A927MTN7_9ACTN</name>
<feature type="domain" description="Protein kinase" evidence="10">
    <location>
        <begin position="12"/>
        <end position="269"/>
    </location>
</feature>
<keyword evidence="9" id="KW-0472">Membrane</keyword>
<evidence type="ECO:0000256" key="4">
    <source>
        <dbReference type="ARBA" id="ARBA00022741"/>
    </source>
</evidence>
<dbReference type="PROSITE" id="PS00107">
    <property type="entry name" value="PROTEIN_KINASE_ATP"/>
    <property type="match status" value="1"/>
</dbReference>
<dbReference type="PANTHER" id="PTHR43289:SF6">
    <property type="entry name" value="SERINE_THREONINE-PROTEIN KINASE NEKL-3"/>
    <property type="match status" value="1"/>
</dbReference>
<dbReference type="GO" id="GO:0004674">
    <property type="term" value="F:protein serine/threonine kinase activity"/>
    <property type="evidence" value="ECO:0007669"/>
    <property type="project" value="UniProtKB-KW"/>
</dbReference>
<comment type="caution">
    <text evidence="11">The sequence shown here is derived from an EMBL/GenBank/DDBJ whole genome shotgun (WGS) entry which is preliminary data.</text>
</comment>
<dbReference type="EC" id="2.7.11.1" evidence="1"/>
<dbReference type="Gene3D" id="1.10.510.10">
    <property type="entry name" value="Transferase(Phosphotransferase) domain 1"/>
    <property type="match status" value="1"/>
</dbReference>
<evidence type="ECO:0000256" key="6">
    <source>
        <dbReference type="ARBA" id="ARBA00022840"/>
    </source>
</evidence>
<gene>
    <name evidence="11" type="ORF">HEB94_003559</name>
</gene>
<dbReference type="InterPro" id="IPR008271">
    <property type="entry name" value="Ser/Thr_kinase_AS"/>
</dbReference>
<evidence type="ECO:0000256" key="1">
    <source>
        <dbReference type="ARBA" id="ARBA00012513"/>
    </source>
</evidence>
<feature type="compositionally biased region" description="Low complexity" evidence="8">
    <location>
        <begin position="304"/>
        <end position="320"/>
    </location>
</feature>
<evidence type="ECO:0000313" key="11">
    <source>
        <dbReference type="EMBL" id="MBE1606711.1"/>
    </source>
</evidence>
<feature type="region of interest" description="Disordered" evidence="8">
    <location>
        <begin position="300"/>
        <end position="542"/>
    </location>
</feature>
<protein>
    <recommendedName>
        <fullName evidence="1">non-specific serine/threonine protein kinase</fullName>
        <ecNumber evidence="1">2.7.11.1</ecNumber>
    </recommendedName>
</protein>
<dbReference type="PANTHER" id="PTHR43289">
    <property type="entry name" value="MITOGEN-ACTIVATED PROTEIN KINASE KINASE KINASE 20-RELATED"/>
    <property type="match status" value="1"/>
</dbReference>
<dbReference type="EMBL" id="JADBEM010000001">
    <property type="protein sequence ID" value="MBE1606711.1"/>
    <property type="molecule type" value="Genomic_DNA"/>
</dbReference>
<keyword evidence="3" id="KW-0808">Transferase</keyword>
<reference evidence="11" key="1">
    <citation type="submission" date="2020-10" db="EMBL/GenBank/DDBJ databases">
        <title>Sequencing the genomes of 1000 actinobacteria strains.</title>
        <authorList>
            <person name="Klenk H.-P."/>
        </authorList>
    </citation>
    <scope>NUCLEOTIDE SEQUENCE</scope>
    <source>
        <strain evidence="11">DSM 45354</strain>
    </source>
</reference>
<feature type="compositionally biased region" description="Gly residues" evidence="8">
    <location>
        <begin position="321"/>
        <end position="343"/>
    </location>
</feature>
<sequence length="743" mass="75717">MSEDDRLIAGRYRLHERVGSGGMGVVWRANDERLHRPVAVKRLLLPAYLSGSQAEEAKLRAMRESRIAARIQHPHVIAIYDVVEDDGHPCLVMEYLPSKSLSETLVERGTLDPYEVARIGIQAASALASAHAAGVVHRDIKPGNVLLGDNGTVKIADFGIARAVGDVTVTATGLISGTPAYLAPEVAKGQDATFASDVFSLGSTLYAAVEGIPPFGRGDNPIALLYQVASGQVTPPRQAGPITDVLLRLLQVNPRRRPAATEVGRDLALIVSARSVQRDMLFGRTSMTLRYDEAPSRSGIRLYGESPAPSTSGGAAAAGGAAAGGAAAGGAAAGGAAAGGGAAGSTAPEEAGAGSASTPGASTPAGAAADAAAAPEDASAPAEDAVPEDADAQGTGSGAVADEAAGSSAATEKFSTPEPSGPSEPFEPTARFALPREAAGTADAPVHTDQPAEEEVEPGTDRGPGAGAHWSDSTPQAYSLLGSFDRSDAAGGVPGGTAGRDVGRDIGGGGRASGVGGIGGVPGDGAILTTGPGGRGSGAGGGRNGRRMGVLLVIGVVVAVVALAGAAFAVFDRFDQRNQAGGDPGTTVTPPPATNTGTPRQDPTREQTNPAPDPTTPETTPSYTPTPTHTPTKTPTHTPPPPPATNRPQAVANYYAVLPGNLNDGWSRLSARYQQKSGGFDGYRRFWAQMSDARATEVTVSGNEVRARISYTFKNGGTSRERRRFTLVEHNGRWLIDTSSVIS</sequence>
<evidence type="ECO:0000256" key="2">
    <source>
        <dbReference type="ARBA" id="ARBA00022527"/>
    </source>
</evidence>
<proteinExistence type="predicted"/>
<keyword evidence="9" id="KW-1133">Transmembrane helix</keyword>
<dbReference type="GO" id="GO:0005524">
    <property type="term" value="F:ATP binding"/>
    <property type="evidence" value="ECO:0007669"/>
    <property type="project" value="UniProtKB-UniRule"/>
</dbReference>
<feature type="compositionally biased region" description="Gly residues" evidence="8">
    <location>
        <begin position="505"/>
        <end position="523"/>
    </location>
</feature>
<dbReference type="AlphaFoldDB" id="A0A927MTN7"/>
<dbReference type="InterPro" id="IPR011009">
    <property type="entry name" value="Kinase-like_dom_sf"/>
</dbReference>
<keyword evidence="2" id="KW-0723">Serine/threonine-protein kinase</keyword>
<dbReference type="Proteomes" id="UP000638648">
    <property type="component" value="Unassembled WGS sequence"/>
</dbReference>